<dbReference type="PANTHER" id="PTHR42648:SF26">
    <property type="entry name" value="INTEGRASE CATALYTIC DOMAIN-CONTAINING PROTEIN"/>
    <property type="match status" value="1"/>
</dbReference>
<name>A0A2I0V9V8_9ASPA</name>
<dbReference type="InterPro" id="IPR025724">
    <property type="entry name" value="GAG-pre-integrase_dom"/>
</dbReference>
<dbReference type="InterPro" id="IPR054722">
    <property type="entry name" value="PolX-like_BBD"/>
</dbReference>
<dbReference type="GO" id="GO:0008233">
    <property type="term" value="F:peptidase activity"/>
    <property type="evidence" value="ECO:0007669"/>
    <property type="project" value="UniProtKB-KW"/>
</dbReference>
<evidence type="ECO:0000256" key="2">
    <source>
        <dbReference type="SAM" id="MobiDB-lite"/>
    </source>
</evidence>
<dbReference type="InterPro" id="IPR012337">
    <property type="entry name" value="RNaseH-like_sf"/>
</dbReference>
<keyword evidence="1" id="KW-0378">Hydrolase</keyword>
<reference evidence="5 6" key="1">
    <citation type="journal article" date="2016" name="Sci. Rep.">
        <title>The Dendrobium catenatum Lindl. genome sequence provides insights into polysaccharide synthase, floral development and adaptive evolution.</title>
        <authorList>
            <person name="Zhang G.Q."/>
            <person name="Xu Q."/>
            <person name="Bian C."/>
            <person name="Tsai W.C."/>
            <person name="Yeh C.M."/>
            <person name="Liu K.W."/>
            <person name="Yoshida K."/>
            <person name="Zhang L.S."/>
            <person name="Chang S.B."/>
            <person name="Chen F."/>
            <person name="Shi Y."/>
            <person name="Su Y.Y."/>
            <person name="Zhang Y.Q."/>
            <person name="Chen L.J."/>
            <person name="Yin Y."/>
            <person name="Lin M."/>
            <person name="Huang H."/>
            <person name="Deng H."/>
            <person name="Wang Z.W."/>
            <person name="Zhu S.L."/>
            <person name="Zhao X."/>
            <person name="Deng C."/>
            <person name="Niu S.C."/>
            <person name="Huang J."/>
            <person name="Wang M."/>
            <person name="Liu G.H."/>
            <person name="Yang H.J."/>
            <person name="Xiao X.J."/>
            <person name="Hsiao Y.Y."/>
            <person name="Wu W.L."/>
            <person name="Chen Y.Y."/>
            <person name="Mitsuda N."/>
            <person name="Ohme-Takagi M."/>
            <person name="Luo Y.B."/>
            <person name="Van de Peer Y."/>
            <person name="Liu Z.J."/>
        </authorList>
    </citation>
    <scope>NUCLEOTIDE SEQUENCE [LARGE SCALE GENOMIC DNA]</scope>
    <source>
        <tissue evidence="5">The whole plant</tissue>
    </source>
</reference>
<evidence type="ECO:0000256" key="1">
    <source>
        <dbReference type="ARBA" id="ARBA00022670"/>
    </source>
</evidence>
<organism evidence="5 6">
    <name type="scientific">Dendrobium catenatum</name>
    <dbReference type="NCBI Taxonomy" id="906689"/>
    <lineage>
        <taxon>Eukaryota</taxon>
        <taxon>Viridiplantae</taxon>
        <taxon>Streptophyta</taxon>
        <taxon>Embryophyta</taxon>
        <taxon>Tracheophyta</taxon>
        <taxon>Spermatophyta</taxon>
        <taxon>Magnoliopsida</taxon>
        <taxon>Liliopsida</taxon>
        <taxon>Asparagales</taxon>
        <taxon>Orchidaceae</taxon>
        <taxon>Epidendroideae</taxon>
        <taxon>Malaxideae</taxon>
        <taxon>Dendrobiinae</taxon>
        <taxon>Dendrobium</taxon>
    </lineage>
</organism>
<dbReference type="AlphaFoldDB" id="A0A2I0V9V8"/>
<dbReference type="GO" id="GO:0006508">
    <property type="term" value="P:proteolysis"/>
    <property type="evidence" value="ECO:0007669"/>
    <property type="project" value="UniProtKB-KW"/>
</dbReference>
<protein>
    <submittedName>
        <fullName evidence="5">Retrovirus-related Pol polyprotein from transposon TNT 1-94</fullName>
    </submittedName>
</protein>
<dbReference type="Gene3D" id="3.30.420.10">
    <property type="entry name" value="Ribonuclease H-like superfamily/Ribonuclease H"/>
    <property type="match status" value="1"/>
</dbReference>
<evidence type="ECO:0000259" key="4">
    <source>
        <dbReference type="Pfam" id="PF22936"/>
    </source>
</evidence>
<dbReference type="InterPro" id="IPR036397">
    <property type="entry name" value="RNaseH_sf"/>
</dbReference>
<evidence type="ECO:0000313" key="5">
    <source>
        <dbReference type="EMBL" id="PKU60205.1"/>
    </source>
</evidence>
<feature type="domain" description="GAG-pre-integrase" evidence="3">
    <location>
        <begin position="193"/>
        <end position="256"/>
    </location>
</feature>
<dbReference type="Proteomes" id="UP000233837">
    <property type="component" value="Unassembled WGS sequence"/>
</dbReference>
<dbReference type="SUPFAM" id="SSF53098">
    <property type="entry name" value="Ribonuclease H-like"/>
    <property type="match status" value="1"/>
</dbReference>
<dbReference type="PANTHER" id="PTHR42648">
    <property type="entry name" value="TRANSPOSASE, PUTATIVE-RELATED"/>
    <property type="match status" value="1"/>
</dbReference>
<reference evidence="5 6" key="2">
    <citation type="journal article" date="2017" name="Nature">
        <title>The Apostasia genome and the evolution of orchids.</title>
        <authorList>
            <person name="Zhang G.Q."/>
            <person name="Liu K.W."/>
            <person name="Li Z."/>
            <person name="Lohaus R."/>
            <person name="Hsiao Y.Y."/>
            <person name="Niu S.C."/>
            <person name="Wang J.Y."/>
            <person name="Lin Y.C."/>
            <person name="Xu Q."/>
            <person name="Chen L.J."/>
            <person name="Yoshida K."/>
            <person name="Fujiwara S."/>
            <person name="Wang Z.W."/>
            <person name="Zhang Y.Q."/>
            <person name="Mitsuda N."/>
            <person name="Wang M."/>
            <person name="Liu G.H."/>
            <person name="Pecoraro L."/>
            <person name="Huang H.X."/>
            <person name="Xiao X.J."/>
            <person name="Lin M."/>
            <person name="Wu X.Y."/>
            <person name="Wu W.L."/>
            <person name="Chen Y.Y."/>
            <person name="Chang S.B."/>
            <person name="Sakamoto S."/>
            <person name="Ohme-Takagi M."/>
            <person name="Yagi M."/>
            <person name="Zeng S.J."/>
            <person name="Shen C.Y."/>
            <person name="Yeh C.M."/>
            <person name="Luo Y.B."/>
            <person name="Tsai W.C."/>
            <person name="Van de Peer Y."/>
            <person name="Liu Z.J."/>
        </authorList>
    </citation>
    <scope>NUCLEOTIDE SEQUENCE [LARGE SCALE GENOMIC DNA]</scope>
    <source>
        <tissue evidence="5">The whole plant</tissue>
    </source>
</reference>
<sequence length="324" mass="36116">MALAAYRGRGRGRNNADRGRRGRGPRSSQPRTDKSSARTTVCQICMKTGHSAIKCWYRADFSYNEDSQKTALFGSSEMPNHADWYLDSGASTHLTADPNHLSTTDPYTGSAQVVLGNGQKIPIQHTGKGILPTPSGKLILQNIHHVPNLSFNLLSVHQLTHDNNCIVSFSSNGYQIKDMKSNRLLLHGPCHNGLYSIRSTKPPDLALLSIQTVPNLWHSRLGHPAAATLNRLSVSNSHIHNKSHSHLCTTCQLAKSKQLSFPTSVTTTTRLFELVHSDVWGNSHTTSIQGYHYFVTFIDDYSRFCWVFPLTQKSEVFHVFCKFS</sequence>
<dbReference type="Pfam" id="PF13976">
    <property type="entry name" value="gag_pre-integrs"/>
    <property type="match status" value="1"/>
</dbReference>
<accession>A0A2I0V9V8</accession>
<feature type="region of interest" description="Disordered" evidence="2">
    <location>
        <begin position="1"/>
        <end position="39"/>
    </location>
</feature>
<keyword evidence="1" id="KW-0645">Protease</keyword>
<dbReference type="InterPro" id="IPR039537">
    <property type="entry name" value="Retrotran_Ty1/copia-like"/>
</dbReference>
<feature type="domain" description="Retrovirus-related Pol polyprotein from transposon TNT 1-94-like beta-barrel" evidence="4">
    <location>
        <begin position="84"/>
        <end position="162"/>
    </location>
</feature>
<dbReference type="EMBL" id="KZ503984">
    <property type="protein sequence ID" value="PKU60205.1"/>
    <property type="molecule type" value="Genomic_DNA"/>
</dbReference>
<keyword evidence="6" id="KW-1185">Reference proteome</keyword>
<dbReference type="Pfam" id="PF22936">
    <property type="entry name" value="Pol_BBD"/>
    <property type="match status" value="1"/>
</dbReference>
<dbReference type="STRING" id="906689.A0A2I0V9V8"/>
<dbReference type="GO" id="GO:0003676">
    <property type="term" value="F:nucleic acid binding"/>
    <property type="evidence" value="ECO:0007669"/>
    <property type="project" value="InterPro"/>
</dbReference>
<evidence type="ECO:0000259" key="3">
    <source>
        <dbReference type="Pfam" id="PF13976"/>
    </source>
</evidence>
<evidence type="ECO:0000313" key="6">
    <source>
        <dbReference type="Proteomes" id="UP000233837"/>
    </source>
</evidence>
<proteinExistence type="predicted"/>
<gene>
    <name evidence="5" type="ORF">MA16_Dca027223</name>
</gene>